<dbReference type="AlphaFoldDB" id="A0A4R0VLN7"/>
<dbReference type="EMBL" id="SHTF01000022">
    <property type="protein sequence ID" value="TCF63511.1"/>
    <property type="molecule type" value="Genomic_DNA"/>
</dbReference>
<reference evidence="2 3" key="1">
    <citation type="journal article" date="2018" name="Sci. Rep.">
        <title>Genomic diversity and distribution of Bifidobacterium longum subsp. longum across the human lifespan.</title>
        <authorList>
            <person name="Odamaki T."/>
            <person name="Bottacini F."/>
            <person name="Kato K."/>
            <person name="Mitsuyama E."/>
            <person name="Yoshida K."/>
            <person name="Horigome A."/>
            <person name="Xiao J.Z."/>
            <person name="van Sinderen D."/>
        </authorList>
    </citation>
    <scope>NUCLEOTIDE SEQUENCE [LARGE SCALE GENOMIC DNA]</scope>
    <source>
        <strain evidence="2 3">MCC10116</strain>
    </source>
</reference>
<evidence type="ECO:0000256" key="1">
    <source>
        <dbReference type="SAM" id="MobiDB-lite"/>
    </source>
</evidence>
<accession>A0A4R0VLN7</accession>
<protein>
    <submittedName>
        <fullName evidence="2">Uncharacterized protein</fullName>
    </submittedName>
</protein>
<dbReference type="RefSeq" id="WP_131206105.1">
    <property type="nucleotide sequence ID" value="NZ_SHTF01000022.1"/>
</dbReference>
<evidence type="ECO:0000313" key="2">
    <source>
        <dbReference type="EMBL" id="TCF63511.1"/>
    </source>
</evidence>
<organism evidence="2 3">
    <name type="scientific">Bifidobacterium longum subsp. longum</name>
    <dbReference type="NCBI Taxonomy" id="1679"/>
    <lineage>
        <taxon>Bacteria</taxon>
        <taxon>Bacillati</taxon>
        <taxon>Actinomycetota</taxon>
        <taxon>Actinomycetes</taxon>
        <taxon>Bifidobacteriales</taxon>
        <taxon>Bifidobacteriaceae</taxon>
        <taxon>Bifidobacterium</taxon>
    </lineage>
</organism>
<comment type="caution">
    <text evidence="2">The sequence shown here is derived from an EMBL/GenBank/DDBJ whole genome shotgun (WGS) entry which is preliminary data.</text>
</comment>
<proteinExistence type="predicted"/>
<dbReference type="Proteomes" id="UP000292787">
    <property type="component" value="Unassembled WGS sequence"/>
</dbReference>
<sequence length="247" mass="27405">MSDEHEVTAGMDRSIGELLEHADRDRLPDTMLYFESHDGRNHVAVSAALMEEDDEEALRGFLAEECGTQDKGLADRFIADWQSGHYRSAVLALRDAGVDFTLDPRLDIRSWSDEPMEQGLEASGLDGARARVEQAMRLIEQAGECLRSADAIALDIDPHYLAAAFTGKTVSLCDQLEQATKQTSAEVEEMRRQEPSVESSDGNDDSTAFFQDFLEGKKSSDCPCDAPALVDLWKHRLRSRYAESSAD</sequence>
<gene>
    <name evidence="2" type="ORF">MCC10116_1406</name>
</gene>
<evidence type="ECO:0000313" key="3">
    <source>
        <dbReference type="Proteomes" id="UP000292787"/>
    </source>
</evidence>
<feature type="region of interest" description="Disordered" evidence="1">
    <location>
        <begin position="183"/>
        <end position="210"/>
    </location>
</feature>
<feature type="compositionally biased region" description="Polar residues" evidence="1">
    <location>
        <begin position="196"/>
        <end position="209"/>
    </location>
</feature>
<name>A0A4R0VLN7_BIFLL</name>